<accession>A0A6G1E562</accession>
<reference evidence="2 3" key="1">
    <citation type="submission" date="2019-11" db="EMBL/GenBank/DDBJ databases">
        <title>Whole genome sequence of Oryza granulata.</title>
        <authorList>
            <person name="Li W."/>
        </authorList>
    </citation>
    <scope>NUCLEOTIDE SEQUENCE [LARGE SCALE GENOMIC DNA]</scope>
    <source>
        <strain evidence="3">cv. Menghai</strain>
        <tissue evidence="2">Leaf</tissue>
    </source>
</reference>
<sequence>MFTGKAVVRPSLQPSSRPTASANARCASLLPVRDTDLACCTSAVQPANLLPALAPVPSHTRHRRRPFSRSAP</sequence>
<name>A0A6G1E562_9ORYZ</name>
<evidence type="ECO:0000313" key="2">
    <source>
        <dbReference type="EMBL" id="KAF0919910.1"/>
    </source>
</evidence>
<protein>
    <submittedName>
        <fullName evidence="2">Uncharacterized protein</fullName>
    </submittedName>
</protein>
<proteinExistence type="predicted"/>
<keyword evidence="3" id="KW-1185">Reference proteome</keyword>
<organism evidence="2 3">
    <name type="scientific">Oryza meyeriana var. granulata</name>
    <dbReference type="NCBI Taxonomy" id="110450"/>
    <lineage>
        <taxon>Eukaryota</taxon>
        <taxon>Viridiplantae</taxon>
        <taxon>Streptophyta</taxon>
        <taxon>Embryophyta</taxon>
        <taxon>Tracheophyta</taxon>
        <taxon>Spermatophyta</taxon>
        <taxon>Magnoliopsida</taxon>
        <taxon>Liliopsida</taxon>
        <taxon>Poales</taxon>
        <taxon>Poaceae</taxon>
        <taxon>BOP clade</taxon>
        <taxon>Oryzoideae</taxon>
        <taxon>Oryzeae</taxon>
        <taxon>Oryzinae</taxon>
        <taxon>Oryza</taxon>
        <taxon>Oryza meyeriana</taxon>
    </lineage>
</organism>
<feature type="compositionally biased region" description="Polar residues" evidence="1">
    <location>
        <begin position="12"/>
        <end position="22"/>
    </location>
</feature>
<feature type="region of interest" description="Disordered" evidence="1">
    <location>
        <begin position="1"/>
        <end position="22"/>
    </location>
</feature>
<gene>
    <name evidence="2" type="ORF">E2562_032322</name>
</gene>
<dbReference type="AlphaFoldDB" id="A0A6G1E562"/>
<comment type="caution">
    <text evidence="2">The sequence shown here is derived from an EMBL/GenBank/DDBJ whole genome shotgun (WGS) entry which is preliminary data.</text>
</comment>
<evidence type="ECO:0000313" key="3">
    <source>
        <dbReference type="Proteomes" id="UP000479710"/>
    </source>
</evidence>
<dbReference type="Proteomes" id="UP000479710">
    <property type="component" value="Unassembled WGS sequence"/>
</dbReference>
<dbReference type="EMBL" id="SPHZ02000005">
    <property type="protein sequence ID" value="KAF0919910.1"/>
    <property type="molecule type" value="Genomic_DNA"/>
</dbReference>
<evidence type="ECO:0000256" key="1">
    <source>
        <dbReference type="SAM" id="MobiDB-lite"/>
    </source>
</evidence>